<dbReference type="RefSeq" id="WP_172806284.1">
    <property type="nucleotide sequence ID" value="NZ_LT796768.1"/>
</dbReference>
<dbReference type="InterPro" id="IPR023213">
    <property type="entry name" value="CAT-like_dom_sf"/>
</dbReference>
<organism evidence="3 4">
    <name type="scientific">Aeromicrobium choanae</name>
    <dbReference type="NCBI Taxonomy" id="1736691"/>
    <lineage>
        <taxon>Bacteria</taxon>
        <taxon>Bacillati</taxon>
        <taxon>Actinomycetota</taxon>
        <taxon>Actinomycetes</taxon>
        <taxon>Propionibacteriales</taxon>
        <taxon>Nocardioidaceae</taxon>
        <taxon>Aeromicrobium</taxon>
    </lineage>
</organism>
<name>A0A1T4YZ16_9ACTN</name>
<evidence type="ECO:0000259" key="2">
    <source>
        <dbReference type="Pfam" id="PF00668"/>
    </source>
</evidence>
<feature type="region of interest" description="Disordered" evidence="1">
    <location>
        <begin position="227"/>
        <end position="249"/>
    </location>
</feature>
<keyword evidence="4" id="KW-1185">Reference proteome</keyword>
<dbReference type="Proteomes" id="UP000191040">
    <property type="component" value="Chromosome I"/>
</dbReference>
<dbReference type="Gene3D" id="3.30.559.10">
    <property type="entry name" value="Chloramphenicol acetyltransferase-like domain"/>
    <property type="match status" value="1"/>
</dbReference>
<evidence type="ECO:0000256" key="1">
    <source>
        <dbReference type="SAM" id="MobiDB-lite"/>
    </source>
</evidence>
<dbReference type="Pfam" id="PF00668">
    <property type="entry name" value="Condensation"/>
    <property type="match status" value="1"/>
</dbReference>
<dbReference type="GO" id="GO:0008610">
    <property type="term" value="P:lipid biosynthetic process"/>
    <property type="evidence" value="ECO:0007669"/>
    <property type="project" value="UniProtKB-ARBA"/>
</dbReference>
<dbReference type="EMBL" id="LT796768">
    <property type="protein sequence ID" value="SKB06505.1"/>
    <property type="molecule type" value="Genomic_DNA"/>
</dbReference>
<feature type="domain" description="Condensation" evidence="2">
    <location>
        <begin position="75"/>
        <end position="363"/>
    </location>
</feature>
<dbReference type="SUPFAM" id="SSF52777">
    <property type="entry name" value="CoA-dependent acyltransferases"/>
    <property type="match status" value="2"/>
</dbReference>
<evidence type="ECO:0000313" key="3">
    <source>
        <dbReference type="EMBL" id="SKB06505.1"/>
    </source>
</evidence>
<protein>
    <submittedName>
        <fullName evidence="3">Condensation domain-containing protein</fullName>
    </submittedName>
</protein>
<dbReference type="InterPro" id="IPR001242">
    <property type="entry name" value="Condensation_dom"/>
</dbReference>
<dbReference type="STRING" id="1736691.SAMN06295964_1342"/>
<reference evidence="4" key="1">
    <citation type="submission" date="2017-02" db="EMBL/GenBank/DDBJ databases">
        <authorList>
            <person name="Varghese N."/>
            <person name="Submissions S."/>
        </authorList>
    </citation>
    <scope>NUCLEOTIDE SEQUENCE [LARGE SCALE GENOMIC DNA]</scope>
    <source>
        <strain evidence="4">9H-4</strain>
    </source>
</reference>
<sequence>MHPHRLTLVPAGDIHLWVPRSSTLRAFATAPPDPRPVTPDQQRRLDIASLPRHVDDEVNPWIGLRATLHGADFVSLAGTLRRFCARHESLRCMFVRRDDGSYERRIVDAELIGFQPRHVGHFADPGEAFDAVMAELDDLTGPLSWPAATVLTVTDENGDITVFAAFDHVTFDGYSAYLTMGELKLHLESELNHAPLPTPVGSYVDFAVEQRSIQDAITVDSPALEPWRRAADPTGNLPGLPRGTGVRRGDQLQHRMRYPTFAGPRLSRAFHRWCEQNDVPPALAFTAVLLRAMVAEEAEDRLTVLMSTHNRHRQEWHQAIGWFSGVVPMTVEMGRDLPLTELARRTAEAWQFARTAETIPLPLANQLLGTTMRPAAVVSFLDSRHCPGREGWEEMDSTVFLGEVEPSDEMHLWVNSMPYGTELVHRTPDTPPCIEWLDRVMNRMRDQMVAVTREVNDPTEALA</sequence>
<evidence type="ECO:0000313" key="4">
    <source>
        <dbReference type="Proteomes" id="UP000191040"/>
    </source>
</evidence>
<proteinExistence type="predicted"/>
<gene>
    <name evidence="3" type="ORF">SAMN06295964_1342</name>
</gene>
<accession>A0A1T4YZ16</accession>
<dbReference type="AlphaFoldDB" id="A0A1T4YZ16"/>
<dbReference type="Gene3D" id="3.30.559.30">
    <property type="entry name" value="Nonribosomal peptide synthetase, condensation domain"/>
    <property type="match status" value="1"/>
</dbReference>
<dbReference type="GO" id="GO:0003824">
    <property type="term" value="F:catalytic activity"/>
    <property type="evidence" value="ECO:0007669"/>
    <property type="project" value="InterPro"/>
</dbReference>